<organism evidence="2">
    <name type="scientific">marine sediment metagenome</name>
    <dbReference type="NCBI Taxonomy" id="412755"/>
    <lineage>
        <taxon>unclassified sequences</taxon>
        <taxon>metagenomes</taxon>
        <taxon>ecological metagenomes</taxon>
    </lineage>
</organism>
<evidence type="ECO:0000256" key="1">
    <source>
        <dbReference type="SAM" id="Phobius"/>
    </source>
</evidence>
<dbReference type="EMBL" id="LAZR01000839">
    <property type="protein sequence ID" value="KKN56542.1"/>
    <property type="molecule type" value="Genomic_DNA"/>
</dbReference>
<proteinExistence type="predicted"/>
<protein>
    <submittedName>
        <fullName evidence="2">Uncharacterized protein</fullName>
    </submittedName>
</protein>
<dbReference type="AlphaFoldDB" id="A0A0F9S2S9"/>
<evidence type="ECO:0000313" key="2">
    <source>
        <dbReference type="EMBL" id="KKN56542.1"/>
    </source>
</evidence>
<feature type="transmembrane region" description="Helical" evidence="1">
    <location>
        <begin position="6"/>
        <end position="24"/>
    </location>
</feature>
<keyword evidence="1" id="KW-0472">Membrane</keyword>
<accession>A0A0F9S2S9</accession>
<comment type="caution">
    <text evidence="2">The sequence shown here is derived from an EMBL/GenBank/DDBJ whole genome shotgun (WGS) entry which is preliminary data.</text>
</comment>
<gene>
    <name evidence="2" type="ORF">LCGC14_0571200</name>
</gene>
<reference evidence="2" key="1">
    <citation type="journal article" date="2015" name="Nature">
        <title>Complex archaea that bridge the gap between prokaryotes and eukaryotes.</title>
        <authorList>
            <person name="Spang A."/>
            <person name="Saw J.H."/>
            <person name="Jorgensen S.L."/>
            <person name="Zaremba-Niedzwiedzka K."/>
            <person name="Martijn J."/>
            <person name="Lind A.E."/>
            <person name="van Eijk R."/>
            <person name="Schleper C."/>
            <person name="Guy L."/>
            <person name="Ettema T.J."/>
        </authorList>
    </citation>
    <scope>NUCLEOTIDE SEQUENCE</scope>
</reference>
<name>A0A0F9S2S9_9ZZZZ</name>
<keyword evidence="1" id="KW-1133">Transmembrane helix</keyword>
<sequence length="51" mass="6174">MALFDSLITIIILFSLFIIIYCKYMNKTLPEFFSELRDVFRPQEEEVINLR</sequence>
<keyword evidence="1" id="KW-0812">Transmembrane</keyword>